<keyword evidence="2" id="KW-0812">Transmembrane</keyword>
<feature type="region of interest" description="Disordered" evidence="1">
    <location>
        <begin position="1"/>
        <end position="22"/>
    </location>
</feature>
<accession>A0ABU4IMX7</accession>
<proteinExistence type="predicted"/>
<keyword evidence="2" id="KW-1133">Transmembrane helix</keyword>
<dbReference type="EMBL" id="JAWRCN010000002">
    <property type="protein sequence ID" value="MDW6019765.1"/>
    <property type="molecule type" value="Genomic_DNA"/>
</dbReference>
<comment type="caution">
    <text evidence="3">The sequence shown here is derived from an EMBL/GenBank/DDBJ whole genome shotgun (WGS) entry which is preliminary data.</text>
</comment>
<dbReference type="Proteomes" id="UP001272325">
    <property type="component" value="Unassembled WGS sequence"/>
</dbReference>
<feature type="compositionally biased region" description="Basic and acidic residues" evidence="1">
    <location>
        <begin position="1"/>
        <end position="15"/>
    </location>
</feature>
<protein>
    <submittedName>
        <fullName evidence="3">Uncharacterized protein</fullName>
    </submittedName>
</protein>
<evidence type="ECO:0000313" key="3">
    <source>
        <dbReference type="EMBL" id="MDW6019765.1"/>
    </source>
</evidence>
<evidence type="ECO:0000256" key="1">
    <source>
        <dbReference type="SAM" id="MobiDB-lite"/>
    </source>
</evidence>
<evidence type="ECO:0000313" key="4">
    <source>
        <dbReference type="Proteomes" id="UP001272325"/>
    </source>
</evidence>
<evidence type="ECO:0000256" key="2">
    <source>
        <dbReference type="SAM" id="Phobius"/>
    </source>
</evidence>
<reference evidence="3 4" key="1">
    <citation type="submission" date="2023-11" db="EMBL/GenBank/DDBJ databases">
        <title>Plant-associative lifestyle of Vibrio porteresiae and its evolutionary dynamics.</title>
        <authorList>
            <person name="Rameshkumar N."/>
            <person name="Kirti K."/>
        </authorList>
    </citation>
    <scope>NUCLEOTIDE SEQUENCE [LARGE SCALE GENOMIC DNA]</scope>
    <source>
        <strain evidence="3 4">MSSRF60</strain>
    </source>
</reference>
<feature type="transmembrane region" description="Helical" evidence="2">
    <location>
        <begin position="78"/>
        <end position="96"/>
    </location>
</feature>
<dbReference type="RefSeq" id="WP_171136909.1">
    <property type="nucleotide sequence ID" value="NZ_AP024894.1"/>
</dbReference>
<keyword evidence="4" id="KW-1185">Reference proteome</keyword>
<sequence>MAVLPKHNDQNPRYDPDDDLTVDQLHRYTRAANKAQKKREAIEESEAPSIIEVARRARFASKRKEARPKTNERSSHQYAMFMVLIALLALGVMYLTQ</sequence>
<keyword evidence="2" id="KW-0472">Membrane</keyword>
<gene>
    <name evidence="3" type="ORF">SBW85_18845</name>
</gene>
<organism evidence="3 4">
    <name type="scientific">Vibrio plantisponsor</name>
    <dbReference type="NCBI Taxonomy" id="664643"/>
    <lineage>
        <taxon>Bacteria</taxon>
        <taxon>Pseudomonadati</taxon>
        <taxon>Pseudomonadota</taxon>
        <taxon>Gammaproteobacteria</taxon>
        <taxon>Vibrionales</taxon>
        <taxon>Vibrionaceae</taxon>
        <taxon>Vibrio</taxon>
    </lineage>
</organism>
<name>A0ABU4IMX7_9VIBR</name>